<evidence type="ECO:0000313" key="5">
    <source>
        <dbReference type="EMBL" id="NRQ42850.1"/>
    </source>
</evidence>
<keyword evidence="3" id="KW-0067">ATP-binding</keyword>
<dbReference type="SMART" id="SM00796">
    <property type="entry name" value="AHS1"/>
    <property type="match status" value="1"/>
</dbReference>
<dbReference type="PANTHER" id="PTHR34698">
    <property type="entry name" value="5-OXOPROLINASE SUBUNIT B"/>
    <property type="match status" value="1"/>
</dbReference>
<dbReference type="Gene3D" id="2.40.100.10">
    <property type="entry name" value="Cyclophilin-like"/>
    <property type="match status" value="1"/>
</dbReference>
<evidence type="ECO:0000256" key="3">
    <source>
        <dbReference type="ARBA" id="ARBA00022840"/>
    </source>
</evidence>
<feature type="domain" description="Carboxyltransferase" evidence="4">
    <location>
        <begin position="16"/>
        <end position="217"/>
    </location>
</feature>
<dbReference type="EMBL" id="JABSOD010000008">
    <property type="protein sequence ID" value="NRQ42850.1"/>
    <property type="molecule type" value="Genomic_DNA"/>
</dbReference>
<dbReference type="GO" id="GO:0017168">
    <property type="term" value="F:5-oxoprolinase (ATP-hydrolyzing) activity"/>
    <property type="evidence" value="ECO:0007669"/>
    <property type="project" value="UniProtKB-EC"/>
</dbReference>
<organism evidence="5 6">
    <name type="scientific">Rheinheimera lutimaris</name>
    <dbReference type="NCBI Taxonomy" id="2740584"/>
    <lineage>
        <taxon>Bacteria</taxon>
        <taxon>Pseudomonadati</taxon>
        <taxon>Pseudomonadota</taxon>
        <taxon>Gammaproteobacteria</taxon>
        <taxon>Chromatiales</taxon>
        <taxon>Chromatiaceae</taxon>
        <taxon>Rheinheimera</taxon>
    </lineage>
</organism>
<dbReference type="InterPro" id="IPR010016">
    <property type="entry name" value="PxpB"/>
</dbReference>
<dbReference type="Proteomes" id="UP000523161">
    <property type="component" value="Unassembled WGS sequence"/>
</dbReference>
<name>A0A7Y5AQV2_9GAMM</name>
<dbReference type="NCBIfam" id="TIGR00370">
    <property type="entry name" value="5-oxoprolinase subunit PxpB"/>
    <property type="match status" value="1"/>
</dbReference>
<gene>
    <name evidence="5" type="primary">pxpB</name>
    <name evidence="5" type="ORF">HRH59_09830</name>
</gene>
<evidence type="ECO:0000313" key="6">
    <source>
        <dbReference type="Proteomes" id="UP000523161"/>
    </source>
</evidence>
<evidence type="ECO:0000256" key="2">
    <source>
        <dbReference type="ARBA" id="ARBA00022801"/>
    </source>
</evidence>
<dbReference type="AlphaFoldDB" id="A0A7Y5AQV2"/>
<sequence length="255" mass="27612">MSSDGNSSVSISKPQYHLTVAGENALMLYFDQRIDPAISALVQQACVLIRAELADDIIDLLPSYASVLLLFNPLRTDLYRVKAQLQHCLAQLQSANQHSGKLVELPVYYSAESGPDLALIAQTKNISIDEVIKRHQAISYRVYAIGFAPGFAYLGEVDPVLQMPRLATPRAKVPRGAVAIADRQTAVYPAPSPGGWNLIGLCPTRMFNPAAEPAMPVAVGDEVRFVAIGKAEFLRLGGELPELGLPDIERAGHKP</sequence>
<keyword evidence="1" id="KW-0547">Nucleotide-binding</keyword>
<accession>A0A7Y5AQV2</accession>
<keyword evidence="2 5" id="KW-0378">Hydrolase</keyword>
<proteinExistence type="predicted"/>
<reference evidence="5 6" key="1">
    <citation type="submission" date="2020-06" db="EMBL/GenBank/DDBJ databases">
        <title>Rheinheimera sp. nov., a marine bacterium isolated from coastal.</title>
        <authorList>
            <person name="Yu Q."/>
            <person name="Qi Y."/>
            <person name="Pu J."/>
        </authorList>
    </citation>
    <scope>NUCLEOTIDE SEQUENCE [LARGE SCALE GENOMIC DNA]</scope>
    <source>
        <strain evidence="5 6">YQF-2</strain>
    </source>
</reference>
<dbReference type="PANTHER" id="PTHR34698:SF2">
    <property type="entry name" value="5-OXOPROLINASE SUBUNIT B"/>
    <property type="match status" value="1"/>
</dbReference>
<dbReference type="InterPro" id="IPR003833">
    <property type="entry name" value="CT_C_D"/>
</dbReference>
<dbReference type="GO" id="GO:0005524">
    <property type="term" value="F:ATP binding"/>
    <property type="evidence" value="ECO:0007669"/>
    <property type="project" value="UniProtKB-KW"/>
</dbReference>
<dbReference type="Pfam" id="PF02682">
    <property type="entry name" value="CT_C_D"/>
    <property type="match status" value="1"/>
</dbReference>
<dbReference type="RefSeq" id="WP_173501095.1">
    <property type="nucleotide sequence ID" value="NZ_JABSOD010000008.1"/>
</dbReference>
<protein>
    <submittedName>
        <fullName evidence="5">5-oxoprolinase subunit PxpB</fullName>
        <ecNumber evidence="5">3.5.2.9</ecNumber>
    </submittedName>
</protein>
<dbReference type="EC" id="3.5.2.9" evidence="5"/>
<dbReference type="SUPFAM" id="SSF160467">
    <property type="entry name" value="PH0987 N-terminal domain-like"/>
    <property type="match status" value="1"/>
</dbReference>
<keyword evidence="6" id="KW-1185">Reference proteome</keyword>
<comment type="caution">
    <text evidence="5">The sequence shown here is derived from an EMBL/GenBank/DDBJ whole genome shotgun (WGS) entry which is preliminary data.</text>
</comment>
<evidence type="ECO:0000259" key="4">
    <source>
        <dbReference type="SMART" id="SM00796"/>
    </source>
</evidence>
<dbReference type="InterPro" id="IPR029000">
    <property type="entry name" value="Cyclophilin-like_dom_sf"/>
</dbReference>
<dbReference type="Gene3D" id="3.30.1360.40">
    <property type="match status" value="1"/>
</dbReference>
<dbReference type="SUPFAM" id="SSF50891">
    <property type="entry name" value="Cyclophilin-like"/>
    <property type="match status" value="1"/>
</dbReference>
<evidence type="ECO:0000256" key="1">
    <source>
        <dbReference type="ARBA" id="ARBA00022741"/>
    </source>
</evidence>